<keyword evidence="3 6" id="KW-0634">PQQ</keyword>
<dbReference type="InterPro" id="IPR018391">
    <property type="entry name" value="PQQ_b-propeller_rpt"/>
</dbReference>
<feature type="disulfide bond" evidence="8">
    <location>
        <begin position="136"/>
        <end position="137"/>
    </location>
</feature>
<evidence type="ECO:0000256" key="3">
    <source>
        <dbReference type="ARBA" id="ARBA00022891"/>
    </source>
</evidence>
<dbReference type="NCBIfam" id="TIGR03075">
    <property type="entry name" value="PQQ_enz_alc_DH"/>
    <property type="match status" value="1"/>
</dbReference>
<name>A0A512BSE5_9HYPH</name>
<feature type="domain" description="Pyrrolo-quinoline quinone repeat" evidence="10">
    <location>
        <begin position="46"/>
        <end position="372"/>
    </location>
</feature>
<dbReference type="EMBL" id="BJYU01000031">
    <property type="protein sequence ID" value="GEO14842.1"/>
    <property type="molecule type" value="Genomic_DNA"/>
</dbReference>
<reference evidence="11 12" key="1">
    <citation type="submission" date="2019-07" db="EMBL/GenBank/DDBJ databases">
        <title>Whole genome shotgun sequence of Microvirga aerophila NBRC 106136.</title>
        <authorList>
            <person name="Hosoyama A."/>
            <person name="Uohara A."/>
            <person name="Ohji S."/>
            <person name="Ichikawa N."/>
        </authorList>
    </citation>
    <scope>NUCLEOTIDE SEQUENCE [LARGE SCALE GENOMIC DNA]</scope>
    <source>
        <strain evidence="11 12">NBRC 106136</strain>
    </source>
</reference>
<dbReference type="Proteomes" id="UP000321085">
    <property type="component" value="Unassembled WGS sequence"/>
</dbReference>
<feature type="domain" description="Pyrrolo-quinoline quinone repeat" evidence="10">
    <location>
        <begin position="494"/>
        <end position="551"/>
    </location>
</feature>
<evidence type="ECO:0000259" key="10">
    <source>
        <dbReference type="Pfam" id="PF01011"/>
    </source>
</evidence>
<dbReference type="GO" id="GO:0005509">
    <property type="term" value="F:calcium ion binding"/>
    <property type="evidence" value="ECO:0007669"/>
    <property type="project" value="InterPro"/>
</dbReference>
<evidence type="ECO:0000256" key="4">
    <source>
        <dbReference type="ARBA" id="ARBA00023002"/>
    </source>
</evidence>
<evidence type="ECO:0000313" key="12">
    <source>
        <dbReference type="Proteomes" id="UP000321085"/>
    </source>
</evidence>
<accession>A0A512BSE5</accession>
<feature type="signal peptide" evidence="9">
    <location>
        <begin position="1"/>
        <end position="24"/>
    </location>
</feature>
<evidence type="ECO:0000313" key="11">
    <source>
        <dbReference type="EMBL" id="GEO14842.1"/>
    </source>
</evidence>
<gene>
    <name evidence="11" type="ORF">MAE02_25380</name>
</gene>
<dbReference type="InterPro" id="IPR002372">
    <property type="entry name" value="PQQ_rpt_dom"/>
</dbReference>
<dbReference type="CDD" id="cd10278">
    <property type="entry name" value="PQQ_MDH"/>
    <property type="match status" value="1"/>
</dbReference>
<comment type="cofactor">
    <cofactor evidence="6">
        <name>pyrroloquinoline quinone</name>
        <dbReference type="ChEBI" id="CHEBI:58442"/>
    </cofactor>
    <text evidence="6">Binds 1 PQQ group per subunit.</text>
</comment>
<dbReference type="Gene3D" id="2.140.10.10">
    <property type="entry name" value="Quinoprotein alcohol dehydrogenase-like superfamily"/>
    <property type="match status" value="1"/>
</dbReference>
<dbReference type="InterPro" id="IPR017512">
    <property type="entry name" value="PQQ_MeOH/EtOH_DH"/>
</dbReference>
<keyword evidence="12" id="KW-1185">Reference proteome</keyword>
<dbReference type="Pfam" id="PF01011">
    <property type="entry name" value="PQQ"/>
    <property type="match status" value="2"/>
</dbReference>
<feature type="binding site" evidence="6">
    <location>
        <position position="186"/>
    </location>
    <ligand>
        <name>pyrroloquinoline quinone</name>
        <dbReference type="ChEBI" id="CHEBI:58442"/>
    </ligand>
</feature>
<dbReference type="SMART" id="SM00564">
    <property type="entry name" value="PQQ"/>
    <property type="match status" value="4"/>
</dbReference>
<comment type="cofactor">
    <cofactor evidence="7">
        <name>Ca(2+)</name>
        <dbReference type="ChEBI" id="CHEBI:29108"/>
    </cofactor>
    <text evidence="7">Binds 1 Ca(2+) ion per subunit.</text>
</comment>
<evidence type="ECO:0000256" key="5">
    <source>
        <dbReference type="PIRSR" id="PIRSR617512-1"/>
    </source>
</evidence>
<comment type="similarity">
    <text evidence="1">Belongs to the bacterial PQQ dehydrogenase family.</text>
</comment>
<feature type="binding site" evidence="6">
    <location>
        <position position="142"/>
    </location>
    <ligand>
        <name>pyrroloquinoline quinone</name>
        <dbReference type="ChEBI" id="CHEBI:58442"/>
    </ligand>
</feature>
<dbReference type="GO" id="GO:0016614">
    <property type="term" value="F:oxidoreductase activity, acting on CH-OH group of donors"/>
    <property type="evidence" value="ECO:0007669"/>
    <property type="project" value="InterPro"/>
</dbReference>
<keyword evidence="9" id="KW-0732">Signal</keyword>
<comment type="caution">
    <text evidence="11">The sequence shown here is derived from an EMBL/GenBank/DDBJ whole genome shotgun (WGS) entry which is preliminary data.</text>
</comment>
<evidence type="ECO:0000256" key="1">
    <source>
        <dbReference type="ARBA" id="ARBA00008156"/>
    </source>
</evidence>
<feature type="binding site" evidence="7">
    <location>
        <position position="204"/>
    </location>
    <ligand>
        <name>Ca(2+)</name>
        <dbReference type="ChEBI" id="CHEBI:29108"/>
    </ligand>
</feature>
<evidence type="ECO:0000256" key="9">
    <source>
        <dbReference type="SAM" id="SignalP"/>
    </source>
</evidence>
<evidence type="ECO:0000256" key="8">
    <source>
        <dbReference type="PIRSR" id="PIRSR617512-4"/>
    </source>
</evidence>
<feature type="active site" description="Proton acceptor" evidence="5">
    <location>
        <position position="330"/>
    </location>
</feature>
<dbReference type="PANTHER" id="PTHR32303:SF4">
    <property type="entry name" value="QUINOPROTEIN GLUCOSE DEHYDROGENASE"/>
    <property type="match status" value="1"/>
</dbReference>
<evidence type="ECO:0000256" key="7">
    <source>
        <dbReference type="PIRSR" id="PIRSR617512-3"/>
    </source>
</evidence>
<evidence type="ECO:0000256" key="6">
    <source>
        <dbReference type="PIRSR" id="PIRSR617512-2"/>
    </source>
</evidence>
<protein>
    <submittedName>
        <fullName evidence="11">Methanol dehydrogenase</fullName>
    </submittedName>
</protein>
<feature type="binding site" evidence="7">
    <location>
        <position position="330"/>
    </location>
    <ligand>
        <name>Ca(2+)</name>
        <dbReference type="ChEBI" id="CHEBI:29108"/>
    </ligand>
</feature>
<organism evidence="11 12">
    <name type="scientific">Microvirga aerophila</name>
    <dbReference type="NCBI Taxonomy" id="670291"/>
    <lineage>
        <taxon>Bacteria</taxon>
        <taxon>Pseudomonadati</taxon>
        <taxon>Pseudomonadota</taxon>
        <taxon>Alphaproteobacteria</taxon>
        <taxon>Hyphomicrobiales</taxon>
        <taxon>Methylobacteriaceae</taxon>
        <taxon>Microvirga</taxon>
    </lineage>
</organism>
<keyword evidence="4" id="KW-0560">Oxidoreductase</keyword>
<dbReference type="GO" id="GO:0016020">
    <property type="term" value="C:membrane"/>
    <property type="evidence" value="ECO:0007669"/>
    <property type="project" value="InterPro"/>
</dbReference>
<proteinExistence type="inferred from homology"/>
<dbReference type="PANTHER" id="PTHR32303">
    <property type="entry name" value="QUINOPROTEIN ALCOHOL DEHYDROGENASE (CYTOCHROME C)"/>
    <property type="match status" value="1"/>
</dbReference>
<feature type="binding site" evidence="6">
    <location>
        <position position="268"/>
    </location>
    <ligand>
        <name>pyrroloquinoline quinone</name>
        <dbReference type="ChEBI" id="CHEBI:58442"/>
    </ligand>
</feature>
<dbReference type="InterPro" id="IPR011047">
    <property type="entry name" value="Quinoprotein_ADH-like_sf"/>
</dbReference>
<feature type="binding site" evidence="6">
    <location>
        <position position="87"/>
    </location>
    <ligand>
        <name>pyrroloquinoline quinone</name>
        <dbReference type="ChEBI" id="CHEBI:58442"/>
    </ligand>
</feature>
<dbReference type="SUPFAM" id="SSF50998">
    <property type="entry name" value="Quinoprotein alcohol dehydrogenase-like"/>
    <property type="match status" value="1"/>
</dbReference>
<sequence>MGGARLAATLAALMFVQLSSSIQAQTPPASQPAAPPFASAPDDGQWTIPQKNFASTRYSDLSEINTENVKSLQVAFTFSTGVNRGQESAPLVVGSTMYVLSPYPNILYALDLTQPGAPMKWQYNPKPAAAAQGVACCDVVNRGPAYSNGRIFFTTLDAHVVAVNAETGEEVWKTKLGDINRGETMTMAPLVAKGKVFVGISGGEYGVRGWIHALNEADGQSAWKAYNTGPDQDVKIGPDFKPFYDSEKGKDLGVTTWPADAWQQGGGTVWGWLSYDPDLNLLYHGTGNPGPWNANQRPGDNKWTAGIFARDPDTGDARWFYQTAPHDIHDWDTVNEMILLDMEWEGRPRKVMVHPGRTGFVYVIDRTTGEVLSAKPFHALTAVTGFDLKTARMQINPEKEPVNNRVIRDICPTAPGAKDWNPSAFSHKTGLLYIPHMNMCMDWQSSEANYIAGTPYVGAEVRMFPGPGGHMGEFSAWDIREGKELWTIKERFPLWSGALATAGDVVFYGTMDGWFKALHARTGEELWKFKTSSGIIGQPTTYRGPDGKQYVAILSGVGGWAGAIVSGDLDPRDATAALGFVNAMRELKDVTTKGGSLYVFKLP</sequence>
<dbReference type="AlphaFoldDB" id="A0A512BSE5"/>
<keyword evidence="8" id="KW-1015">Disulfide bond</keyword>
<feature type="binding site" evidence="7">
    <location>
        <position position="288"/>
    </location>
    <ligand>
        <name>Ca(2+)</name>
        <dbReference type="ChEBI" id="CHEBI:29108"/>
    </ligand>
</feature>
<evidence type="ECO:0000256" key="2">
    <source>
        <dbReference type="ARBA" id="ARBA00022723"/>
    </source>
</evidence>
<feature type="chain" id="PRO_5022134627" evidence="9">
    <location>
        <begin position="25"/>
        <end position="603"/>
    </location>
</feature>
<keyword evidence="7" id="KW-0106">Calcium</keyword>
<keyword evidence="2 7" id="KW-0479">Metal-binding</keyword>